<reference evidence="2" key="1">
    <citation type="submission" date="2010-08" db="EMBL/GenBank/DDBJ databases">
        <authorList>
            <consortium name="Caenorhabditis japonica Sequencing Consortium"/>
            <person name="Wilson R.K."/>
        </authorList>
    </citation>
    <scope>NUCLEOTIDE SEQUENCE [LARGE SCALE GENOMIC DNA]</scope>
    <source>
        <strain evidence="2">DF5081</strain>
    </source>
</reference>
<reference evidence="1" key="2">
    <citation type="submission" date="2022-06" db="UniProtKB">
        <authorList>
            <consortium name="EnsemblMetazoa"/>
        </authorList>
    </citation>
    <scope>IDENTIFICATION</scope>
    <source>
        <strain evidence="1">DF5081</strain>
    </source>
</reference>
<evidence type="ECO:0000313" key="1">
    <source>
        <dbReference type="EnsemblMetazoa" id="CJA12196.1"/>
    </source>
</evidence>
<dbReference type="Proteomes" id="UP000005237">
    <property type="component" value="Unassembled WGS sequence"/>
</dbReference>
<dbReference type="EnsemblMetazoa" id="CJA12196.1">
    <property type="protein sequence ID" value="CJA12196.1"/>
    <property type="gene ID" value="WBGene00131400"/>
</dbReference>
<accession>A0A8R1DU15</accession>
<protein>
    <submittedName>
        <fullName evidence="1">Uncharacterized protein</fullName>
    </submittedName>
</protein>
<name>A0A8R1DU15_CAEJA</name>
<keyword evidence="2" id="KW-1185">Reference proteome</keyword>
<organism evidence="1 2">
    <name type="scientific">Caenorhabditis japonica</name>
    <dbReference type="NCBI Taxonomy" id="281687"/>
    <lineage>
        <taxon>Eukaryota</taxon>
        <taxon>Metazoa</taxon>
        <taxon>Ecdysozoa</taxon>
        <taxon>Nematoda</taxon>
        <taxon>Chromadorea</taxon>
        <taxon>Rhabditida</taxon>
        <taxon>Rhabditina</taxon>
        <taxon>Rhabditomorpha</taxon>
        <taxon>Rhabditoidea</taxon>
        <taxon>Rhabditidae</taxon>
        <taxon>Peloderinae</taxon>
        <taxon>Caenorhabditis</taxon>
    </lineage>
</organism>
<evidence type="ECO:0000313" key="2">
    <source>
        <dbReference type="Proteomes" id="UP000005237"/>
    </source>
</evidence>
<sequence>MVNCRKGSCNLQLGSQYPGWKLRSNLVLFCIGIVILSHANIESKLNSFVSAVKIVVRSVPYRQSPYGRLGLAALGGAVVDRTFFRPQYGYGGTNNYYYNYPSSYSYPGYSYSSYYYGRKK</sequence>
<dbReference type="AlphaFoldDB" id="A0A8R1DU15"/>
<proteinExistence type="predicted"/>